<dbReference type="InterPro" id="IPR038765">
    <property type="entry name" value="Papain-like_cys_pep_sf"/>
</dbReference>
<evidence type="ECO:0000256" key="7">
    <source>
        <dbReference type="SAM" id="SignalP"/>
    </source>
</evidence>
<organism evidence="8 9">
    <name type="scientific">Apiotrichum porosum</name>
    <dbReference type="NCBI Taxonomy" id="105984"/>
    <lineage>
        <taxon>Eukaryota</taxon>
        <taxon>Fungi</taxon>
        <taxon>Dikarya</taxon>
        <taxon>Basidiomycota</taxon>
        <taxon>Agaricomycotina</taxon>
        <taxon>Tremellomycetes</taxon>
        <taxon>Trichosporonales</taxon>
        <taxon>Trichosporonaceae</taxon>
        <taxon>Apiotrichum</taxon>
    </lineage>
</organism>
<reference evidence="8 9" key="1">
    <citation type="submission" date="2018-11" db="EMBL/GenBank/DDBJ databases">
        <title>Genome sequence of Apiotrichum porosum DSM 27194.</title>
        <authorList>
            <person name="Aliyu H."/>
            <person name="Gorte O."/>
            <person name="Ochsenreither K."/>
        </authorList>
    </citation>
    <scope>NUCLEOTIDE SEQUENCE [LARGE SCALE GENOMIC DNA]</scope>
    <source>
        <strain evidence="8 9">DSM 27194</strain>
    </source>
</reference>
<feature type="region of interest" description="Disordered" evidence="6">
    <location>
        <begin position="63"/>
        <end position="99"/>
    </location>
</feature>
<dbReference type="OrthoDB" id="6332053at2759"/>
<feature type="chain" id="PRO_5019570922" description="Large ribosomal subunit protein eL39" evidence="7">
    <location>
        <begin position="21"/>
        <end position="630"/>
    </location>
</feature>
<dbReference type="EMBL" id="RSCE01000001">
    <property type="protein sequence ID" value="RSH88021.1"/>
    <property type="molecule type" value="Genomic_DNA"/>
</dbReference>
<dbReference type="FunFam" id="1.10.1620.10:FF:000001">
    <property type="entry name" value="60S ribosomal protein-like L39"/>
    <property type="match status" value="1"/>
</dbReference>
<dbReference type="InterPro" id="IPR023626">
    <property type="entry name" value="Ribosomal_eL39_dom_sf"/>
</dbReference>
<keyword evidence="9" id="KW-1185">Reference proteome</keyword>
<dbReference type="GO" id="GO:0006412">
    <property type="term" value="P:translation"/>
    <property type="evidence" value="ECO:0007669"/>
    <property type="project" value="InterPro"/>
</dbReference>
<evidence type="ECO:0000256" key="4">
    <source>
        <dbReference type="ARBA" id="ARBA00035234"/>
    </source>
</evidence>
<dbReference type="InterPro" id="IPR020083">
    <property type="entry name" value="Ribosomal_eL39_CS"/>
</dbReference>
<evidence type="ECO:0000256" key="2">
    <source>
        <dbReference type="ARBA" id="ARBA00022980"/>
    </source>
</evidence>
<dbReference type="Gene3D" id="1.10.1620.10">
    <property type="entry name" value="Ribosomal protein L39e"/>
    <property type="match status" value="1"/>
</dbReference>
<keyword evidence="3" id="KW-0687">Ribonucleoprotein</keyword>
<name>A0A427YA34_9TREE</name>
<feature type="signal peptide" evidence="7">
    <location>
        <begin position="1"/>
        <end position="20"/>
    </location>
</feature>
<comment type="caution">
    <text evidence="8">The sequence shown here is derived from an EMBL/GenBank/DDBJ whole genome shotgun (WGS) entry which is preliminary data.</text>
</comment>
<sequence length="630" mass="70147">MRWLLALALCLSVCVPFGDLFRVSLQLAVLPRKESLLLSVHATAPTATSSPFLRGSASPTVFGTTVSTPTTSPSPSSQPSQTTDPATLLAEPPHPQHLEAGAGVDHLDLRLATADVLAQTAADWFGHVADVNDPAEYVENMLQPGQHADHIDLAALARYLGRAIRILHLDGSSVTLDPTVYSGTPYTITVGVQQQQQQDLHIPSTGFAGPAIVLGYLPEVDDHAGLRAPNFEAADEDDEFDTADADAQEDKVDDLGVPVEDTLPVFRHWWNERAQSVAYVPKQATLKERLGRVMAAAHEPGMTDLFHGVTSLLSVDDVLPLLVLGTAPEVLDILVSDSPPTAVQIGCLQTAKMNSTWGSYIKALSSKDGSLALYAGTAAALPEVGPAPLFNVLARANIKAGGKKEDVTMHPFFRMDARALPARRSALGITGRVLGQYVEALLHFWLDTFVEKKGVVWPDRHHRGTNKVNPLKQAVRDMNPSTPAEQRARFLQRDRIIQRLRDFRRNHPEVQHERDQVVREKRKSMLESLPKTEQDDINERYRVRRLLRVKRKLGPDRHDEALWTTCDPQSWRKKPWSTGLPSQKTFLIKQKLAKKARQNRPIPQWFRLKTDTKIQYNAKRRHWRRTKLNL</sequence>
<evidence type="ECO:0000256" key="6">
    <source>
        <dbReference type="SAM" id="MobiDB-lite"/>
    </source>
</evidence>
<evidence type="ECO:0000313" key="8">
    <source>
        <dbReference type="EMBL" id="RSH88021.1"/>
    </source>
</evidence>
<dbReference type="SUPFAM" id="SSF48662">
    <property type="entry name" value="Ribosomal protein L39e"/>
    <property type="match status" value="1"/>
</dbReference>
<dbReference type="AlphaFoldDB" id="A0A427YA34"/>
<dbReference type="RefSeq" id="XP_028480229.1">
    <property type="nucleotide sequence ID" value="XM_028616372.1"/>
</dbReference>
<evidence type="ECO:0000256" key="1">
    <source>
        <dbReference type="ARBA" id="ARBA00009339"/>
    </source>
</evidence>
<accession>A0A427YA34</accession>
<evidence type="ECO:0000313" key="9">
    <source>
        <dbReference type="Proteomes" id="UP000279236"/>
    </source>
</evidence>
<dbReference type="GeneID" id="39585088"/>
<dbReference type="Gene3D" id="3.90.70.80">
    <property type="match status" value="1"/>
</dbReference>
<keyword evidence="2 8" id="KW-0689">Ribosomal protein</keyword>
<dbReference type="PROSITE" id="PS00051">
    <property type="entry name" value="RIBOSOMAL_L39E"/>
    <property type="match status" value="1"/>
</dbReference>
<dbReference type="GO" id="GO:0022625">
    <property type="term" value="C:cytosolic large ribosomal subunit"/>
    <property type="evidence" value="ECO:0007669"/>
    <property type="project" value="TreeGrafter"/>
</dbReference>
<dbReference type="GO" id="GO:0003735">
    <property type="term" value="F:structural constituent of ribosome"/>
    <property type="evidence" value="ECO:0007669"/>
    <property type="project" value="InterPro"/>
</dbReference>
<dbReference type="PANTHER" id="PTHR19970">
    <property type="entry name" value="RIBOSOMAL PROTEIN L39E"/>
    <property type="match status" value="1"/>
</dbReference>
<evidence type="ECO:0000256" key="3">
    <source>
        <dbReference type="ARBA" id="ARBA00023274"/>
    </source>
</evidence>
<dbReference type="SUPFAM" id="SSF54001">
    <property type="entry name" value="Cysteine proteinases"/>
    <property type="match status" value="1"/>
</dbReference>
<keyword evidence="7" id="KW-0732">Signal</keyword>
<comment type="similarity">
    <text evidence="1">Belongs to the eukaryotic ribosomal protein eL39 family.</text>
</comment>
<feature type="compositionally biased region" description="Low complexity" evidence="6">
    <location>
        <begin position="63"/>
        <end position="87"/>
    </location>
</feature>
<dbReference type="Proteomes" id="UP000279236">
    <property type="component" value="Unassembled WGS sequence"/>
</dbReference>
<dbReference type="InterPro" id="IPR000077">
    <property type="entry name" value="Ribosomal_eL39"/>
</dbReference>
<dbReference type="STRING" id="105984.A0A427YA34"/>
<evidence type="ECO:0000256" key="5">
    <source>
        <dbReference type="ARBA" id="ARBA00035339"/>
    </source>
</evidence>
<dbReference type="CDD" id="cd22744">
    <property type="entry name" value="OTU"/>
    <property type="match status" value="1"/>
</dbReference>
<dbReference type="PANTHER" id="PTHR19970:SF0">
    <property type="entry name" value="LARGE RIBOSOMAL SUBUNIT PROTEIN EL39"/>
    <property type="match status" value="1"/>
</dbReference>
<proteinExistence type="inferred from homology"/>
<gene>
    <name evidence="8" type="primary">RPL39</name>
    <name evidence="8" type="ORF">EHS24_000545</name>
</gene>
<dbReference type="Pfam" id="PF00832">
    <property type="entry name" value="Ribosomal_L39"/>
    <property type="match status" value="1"/>
</dbReference>
<protein>
    <recommendedName>
        <fullName evidence="4">Large ribosomal subunit protein eL39</fullName>
    </recommendedName>
    <alternativeName>
        <fullName evidence="5">60S ribosomal protein L39</fullName>
    </alternativeName>
</protein>